<reference evidence="1" key="1">
    <citation type="submission" date="2017-06" db="EMBL/GenBank/DDBJ databases">
        <authorList>
            <person name="Assis F.L."/>
            <person name="Abrahao J.S."/>
            <person name="Silva L."/>
            <person name="Khalil J.B."/>
            <person name="Rodrigues R."/>
            <person name="Silva L.S."/>
            <person name="Boratto P."/>
            <person name="Andrade M."/>
            <person name="Kroon E.G."/>
            <person name="Ribeiro B."/>
            <person name="Bergier I."/>
            <person name="Seligmann H."/>
            <person name="Ghigo E."/>
            <person name="Colson P."/>
            <person name="Levasseur A."/>
            <person name="Raoult D."/>
            <person name="Scola B.L."/>
        </authorList>
    </citation>
    <scope>NUCLEOTIDE SEQUENCE</scope>
    <source>
        <strain evidence="1">Deep ocean</strain>
    </source>
</reference>
<dbReference type="GeneID" id="80517839"/>
<dbReference type="RefSeq" id="YP_010781148.1">
    <property type="nucleotide sequence ID" value="NC_075038.1"/>
</dbReference>
<protein>
    <submittedName>
        <fullName evidence="1">Uncharacterized protein</fullName>
    </submittedName>
</protein>
<proteinExistence type="predicted"/>
<name>A0A6N1NVV1_9VIRU</name>
<organism evidence="1">
    <name type="scientific">Tupanvirus deep ocean</name>
    <dbReference type="NCBI Taxonomy" id="2126984"/>
    <lineage>
        <taxon>Viruses</taxon>
        <taxon>Varidnaviria</taxon>
        <taxon>Bamfordvirae</taxon>
        <taxon>Nucleocytoviricota</taxon>
        <taxon>Megaviricetes</taxon>
        <taxon>Imitervirales</taxon>
        <taxon>Mimiviridae</taxon>
        <taxon>Megamimivirinae</taxon>
        <taxon>Tupanvirus</taxon>
        <taxon>Tupanvirus altamarinense</taxon>
    </lineage>
</organism>
<accession>A0A6N1NVV1</accession>
<dbReference type="EMBL" id="MF405918">
    <property type="protein sequence ID" value="QKU34512.1"/>
    <property type="molecule type" value="Genomic_DNA"/>
</dbReference>
<reference evidence="1" key="2">
    <citation type="journal article" date="2018" name="Nat. Commun.">
        <title>Tailed giant Tupanvirus possesses the most complete translational apparatus of the known virosphere.</title>
        <authorList>
            <person name="Abrahao J."/>
            <person name="Silva L."/>
            <person name="Silva L.S."/>
            <person name="Khalil J.Y.B."/>
            <person name="Rodrigues R."/>
            <person name="Arantes T."/>
            <person name="Assis F."/>
            <person name="Boratto P."/>
            <person name="Andrade M."/>
            <person name="Kroon E.G."/>
            <person name="Ribeiro B."/>
            <person name="Bergier I."/>
            <person name="Seligmann H."/>
            <person name="Ghigo E."/>
            <person name="Colson P."/>
            <person name="Levasseur A."/>
            <person name="Kroemer G."/>
            <person name="Raoult D."/>
            <person name="La Scola B."/>
        </authorList>
    </citation>
    <scope>NUCLEOTIDE SEQUENCE [LARGE SCALE GENOMIC DNA]</scope>
    <source>
        <strain evidence="1">Deep ocean</strain>
    </source>
</reference>
<dbReference type="KEGG" id="vg:80517839"/>
<sequence>MSRIKIARQMISYLEERINCENVMKYANKTTEKIISEDTNLVTKKLNIEGIPVAFEIMNYNDSENYITNDKSDLKDKQLVKHIFSIFDFMTEANYTGFEYFPYIYGVLNCHDSENSKIYTYHEYFSGNLMDLINNMEHPSEWYDVVFQIIMINYYIEVINGYKYNNGNLLNHYYKKLDKPYYKEYELHGKKISINHKYLIVIWGIDRMEKITDDNTNNNKNNIDYLLKYFSDNKDKIKIAPSPRIIKLLNDIKNKTNDTHNILLQYYSSEQKK</sequence>
<evidence type="ECO:0000313" key="1">
    <source>
        <dbReference type="EMBL" id="QKU34512.1"/>
    </source>
</evidence>